<dbReference type="InterPro" id="IPR011004">
    <property type="entry name" value="Trimer_LpxA-like_sf"/>
</dbReference>
<evidence type="ECO:0000313" key="5">
    <source>
        <dbReference type="EMBL" id="ART81353.1"/>
    </source>
</evidence>
<keyword evidence="2 5" id="KW-0808">Transferase</keyword>
<dbReference type="Pfam" id="PF00132">
    <property type="entry name" value="Hexapep"/>
    <property type="match status" value="1"/>
</dbReference>
<evidence type="ECO:0000256" key="4">
    <source>
        <dbReference type="ARBA" id="ARBA00023315"/>
    </source>
</evidence>
<dbReference type="InterPro" id="IPR051159">
    <property type="entry name" value="Hexapeptide_acetyltransf"/>
</dbReference>
<dbReference type="SUPFAM" id="SSF51161">
    <property type="entry name" value="Trimeric LpxA-like enzymes"/>
    <property type="match status" value="1"/>
</dbReference>
<dbReference type="PROSITE" id="PS00101">
    <property type="entry name" value="HEXAPEP_TRANSFERASES"/>
    <property type="match status" value="1"/>
</dbReference>
<reference evidence="5 6" key="1">
    <citation type="journal article" date="2014" name="Int. J. Syst. Evol. Microbiol.">
        <title>Oceanisphaera profunda sp. nov., a marine bacterium isolated from deep-sea sediment, and emended description of the genus Oceanisphaera.</title>
        <authorList>
            <person name="Xu Z."/>
            <person name="Zhang X.Y."/>
            <person name="Su H.N."/>
            <person name="Yu Z.C."/>
            <person name="Liu C."/>
            <person name="Li H."/>
            <person name="Chen X.L."/>
            <person name="Song X.Y."/>
            <person name="Xie B.B."/>
            <person name="Qin Q.L."/>
            <person name="Zhou B.C."/>
            <person name="Shi M."/>
            <person name="Huang Y."/>
            <person name="Zhang Y.Z."/>
        </authorList>
    </citation>
    <scope>NUCLEOTIDE SEQUENCE [LARGE SCALE GENOMIC DNA]</scope>
    <source>
        <strain evidence="5 6">SM1222</strain>
    </source>
</reference>
<evidence type="ECO:0000313" key="6">
    <source>
        <dbReference type="Proteomes" id="UP000243937"/>
    </source>
</evidence>
<dbReference type="InterPro" id="IPR018357">
    <property type="entry name" value="Hexapep_transf_CS"/>
</dbReference>
<dbReference type="Proteomes" id="UP000243937">
    <property type="component" value="Chromosome"/>
</dbReference>
<dbReference type="KEGG" id="opf:CBP31_00820"/>
<evidence type="ECO:0000256" key="3">
    <source>
        <dbReference type="ARBA" id="ARBA00022737"/>
    </source>
</evidence>
<keyword evidence="3" id="KW-0677">Repeat</keyword>
<dbReference type="GO" id="GO:0008374">
    <property type="term" value="F:O-acyltransferase activity"/>
    <property type="evidence" value="ECO:0007669"/>
    <property type="project" value="TreeGrafter"/>
</dbReference>
<dbReference type="Gene3D" id="2.160.10.10">
    <property type="entry name" value="Hexapeptide repeat proteins"/>
    <property type="match status" value="1"/>
</dbReference>
<dbReference type="EMBL" id="CP021377">
    <property type="protein sequence ID" value="ART81353.1"/>
    <property type="molecule type" value="Genomic_DNA"/>
</dbReference>
<evidence type="ECO:0000256" key="2">
    <source>
        <dbReference type="ARBA" id="ARBA00022679"/>
    </source>
</evidence>
<sequence length="196" mass="21209">MNQDKINIFDKMLAGGVIENNDPQMKKVWAQISRTIKLLPALNSSTDINQIRGRLSEVTKSTIDASSIIFIPFYTNFGQHTKIGRKVFINHDCSFLDMGGITIEDNVQIGPKVSLITENHPLDPAKRKDLDLKSILIKNNAWLGAGVTILPGVTVGENAVVAAGSVVTKDVAANTLVAGIPARFIKNIGENLSESS</sequence>
<comment type="similarity">
    <text evidence="1">Belongs to the transferase hexapeptide repeat family.</text>
</comment>
<accession>A0A1Y0D1G1</accession>
<organism evidence="5 6">
    <name type="scientific">Oceanisphaera profunda</name>
    <dbReference type="NCBI Taxonomy" id="1416627"/>
    <lineage>
        <taxon>Bacteria</taxon>
        <taxon>Pseudomonadati</taxon>
        <taxon>Pseudomonadota</taxon>
        <taxon>Gammaproteobacteria</taxon>
        <taxon>Aeromonadales</taxon>
        <taxon>Aeromonadaceae</taxon>
        <taxon>Oceanisphaera</taxon>
    </lineage>
</organism>
<dbReference type="AlphaFoldDB" id="A0A1Y0D1G1"/>
<dbReference type="PANTHER" id="PTHR23416:SF23">
    <property type="entry name" value="ACETYLTRANSFERASE C18B11.09C-RELATED"/>
    <property type="match status" value="1"/>
</dbReference>
<keyword evidence="4" id="KW-0012">Acyltransferase</keyword>
<name>A0A1Y0D1G1_9GAMM</name>
<keyword evidence="6" id="KW-1185">Reference proteome</keyword>
<protein>
    <submittedName>
        <fullName evidence="5">Acetyltransferase</fullName>
    </submittedName>
</protein>
<evidence type="ECO:0000256" key="1">
    <source>
        <dbReference type="ARBA" id="ARBA00007274"/>
    </source>
</evidence>
<dbReference type="InterPro" id="IPR001451">
    <property type="entry name" value="Hexapep"/>
</dbReference>
<dbReference type="OrthoDB" id="9815592at2"/>
<dbReference type="RefSeq" id="WP_087034437.1">
    <property type="nucleotide sequence ID" value="NZ_CP021377.1"/>
</dbReference>
<dbReference type="PANTHER" id="PTHR23416">
    <property type="entry name" value="SIALIC ACID SYNTHASE-RELATED"/>
    <property type="match status" value="1"/>
</dbReference>
<gene>
    <name evidence="5" type="ORF">CBP31_00820</name>
</gene>
<proteinExistence type="inferred from homology"/>